<dbReference type="PROSITE" id="PS50994">
    <property type="entry name" value="INTEGRASE"/>
    <property type="match status" value="1"/>
</dbReference>
<dbReference type="PROSITE" id="PS50158">
    <property type="entry name" value="ZF_CCHC"/>
    <property type="match status" value="1"/>
</dbReference>
<protein>
    <submittedName>
        <fullName evidence="8">Retrovirus-related Pol polyprotein from transposon TNT 1-94</fullName>
    </submittedName>
</protein>
<dbReference type="PANTHER" id="PTHR42648:SF28">
    <property type="entry name" value="TRANSPOSON-ENCODED PROTEIN WITH RIBONUCLEASE H-LIKE AND RETROVIRUS ZINC FINGER-LIKE DOMAINS"/>
    <property type="match status" value="1"/>
</dbReference>
<evidence type="ECO:0000259" key="6">
    <source>
        <dbReference type="PROSITE" id="PS50158"/>
    </source>
</evidence>
<evidence type="ECO:0000256" key="5">
    <source>
        <dbReference type="SAM" id="MobiDB-lite"/>
    </source>
</evidence>
<dbReference type="GO" id="GO:0008270">
    <property type="term" value="F:zinc ion binding"/>
    <property type="evidence" value="ECO:0007669"/>
    <property type="project" value="UniProtKB-KW"/>
</dbReference>
<feature type="domain" description="Integrase catalytic" evidence="7">
    <location>
        <begin position="439"/>
        <end position="617"/>
    </location>
</feature>
<feature type="region of interest" description="Disordered" evidence="5">
    <location>
        <begin position="693"/>
        <end position="740"/>
    </location>
</feature>
<dbReference type="PANTHER" id="PTHR42648">
    <property type="entry name" value="TRANSPOSASE, PUTATIVE-RELATED"/>
    <property type="match status" value="1"/>
</dbReference>
<evidence type="ECO:0000259" key="7">
    <source>
        <dbReference type="PROSITE" id="PS50994"/>
    </source>
</evidence>
<accession>A0A0A9ZBW6</accession>
<dbReference type="Pfam" id="PF07727">
    <property type="entry name" value="RVT_2"/>
    <property type="match status" value="1"/>
</dbReference>
<dbReference type="Pfam" id="PF14223">
    <property type="entry name" value="Retrotran_gag_2"/>
    <property type="match status" value="1"/>
</dbReference>
<evidence type="ECO:0000256" key="2">
    <source>
        <dbReference type="ARBA" id="ARBA00022723"/>
    </source>
</evidence>
<dbReference type="GO" id="GO:0008233">
    <property type="term" value="F:peptidase activity"/>
    <property type="evidence" value="ECO:0007669"/>
    <property type="project" value="UniProtKB-KW"/>
</dbReference>
<keyword evidence="4" id="KW-0863">Zinc-finger</keyword>
<dbReference type="InterPro" id="IPR057670">
    <property type="entry name" value="SH3_retrovirus"/>
</dbReference>
<evidence type="ECO:0000256" key="1">
    <source>
        <dbReference type="ARBA" id="ARBA00022670"/>
    </source>
</evidence>
<dbReference type="SUPFAM" id="SSF53098">
    <property type="entry name" value="Ribonuclease H-like"/>
    <property type="match status" value="1"/>
</dbReference>
<dbReference type="GO" id="GO:0006508">
    <property type="term" value="P:proteolysis"/>
    <property type="evidence" value="ECO:0007669"/>
    <property type="project" value="UniProtKB-KW"/>
</dbReference>
<dbReference type="EMBL" id="GBHO01002761">
    <property type="protein sequence ID" value="JAG40843.1"/>
    <property type="molecule type" value="Transcribed_RNA"/>
</dbReference>
<dbReference type="GO" id="GO:0015074">
    <property type="term" value="P:DNA integration"/>
    <property type="evidence" value="ECO:0007669"/>
    <property type="project" value="InterPro"/>
</dbReference>
<reference evidence="8" key="2">
    <citation type="submission" date="2014-07" db="EMBL/GenBank/DDBJ databases">
        <authorList>
            <person name="Hull J."/>
        </authorList>
    </citation>
    <scope>NUCLEOTIDE SEQUENCE</scope>
</reference>
<keyword evidence="1" id="KW-0645">Protease</keyword>
<gene>
    <name evidence="8" type="primary">POLX_97</name>
    <name evidence="8" type="ORF">CM83_29932</name>
</gene>
<feature type="compositionally biased region" description="Basic and acidic residues" evidence="5">
    <location>
        <begin position="693"/>
        <end position="706"/>
    </location>
</feature>
<organism evidence="8">
    <name type="scientific">Lygus hesperus</name>
    <name type="common">Western plant bug</name>
    <dbReference type="NCBI Taxonomy" id="30085"/>
    <lineage>
        <taxon>Eukaryota</taxon>
        <taxon>Metazoa</taxon>
        <taxon>Ecdysozoa</taxon>
        <taxon>Arthropoda</taxon>
        <taxon>Hexapoda</taxon>
        <taxon>Insecta</taxon>
        <taxon>Pterygota</taxon>
        <taxon>Neoptera</taxon>
        <taxon>Paraneoptera</taxon>
        <taxon>Hemiptera</taxon>
        <taxon>Heteroptera</taxon>
        <taxon>Panheteroptera</taxon>
        <taxon>Cimicomorpha</taxon>
        <taxon>Miridae</taxon>
        <taxon>Mirini</taxon>
        <taxon>Lygus</taxon>
    </lineage>
</organism>
<keyword evidence="4" id="KW-0862">Zinc</keyword>
<evidence type="ECO:0000256" key="4">
    <source>
        <dbReference type="PROSITE-ProRule" id="PRU00047"/>
    </source>
</evidence>
<evidence type="ECO:0000313" key="8">
    <source>
        <dbReference type="EMBL" id="JAG40843.1"/>
    </source>
</evidence>
<proteinExistence type="predicted"/>
<dbReference type="Pfam" id="PF22936">
    <property type="entry name" value="Pol_BBD"/>
    <property type="match status" value="1"/>
</dbReference>
<dbReference type="Pfam" id="PF00665">
    <property type="entry name" value="rve"/>
    <property type="match status" value="1"/>
</dbReference>
<dbReference type="GO" id="GO:0003676">
    <property type="term" value="F:nucleic acid binding"/>
    <property type="evidence" value="ECO:0007669"/>
    <property type="project" value="InterPro"/>
</dbReference>
<dbReference type="InterPro" id="IPR013103">
    <property type="entry name" value="RVT_2"/>
</dbReference>
<feature type="non-terminal residue" evidence="8">
    <location>
        <position position="896"/>
    </location>
</feature>
<sequence length="896" mass="102227">MASFPLQVPILDGANYNNWKFRISVLLEREQASHVLTTDPPSHEKKTERADFLKLDSKAKAIIIQGLKDKHLDIVKTCNTAKLMMEALKGVFARDSGFSKLNLWRQLMNLKFDPATRLEDHFMAFDSIIQNLKELGTEMKDSDKVCHLLLTLPEQFNNVITALATVADVNMDFCKARLLDQELTFINKQCESGGGNEEVSFRASDSGCFICGDKTHFKRQCPRFKRNRRGRGRGGRRGFRNNNSCYQSDSTKVNNAEVSLVALNSCSTSQFDGNDMFLIDSGCTSHLVKEELELYMNDIDQLDHEVTIQIANGSKMSAKKRGKLRIFCQGTYVNIQALIVPGLKHNLLSVGQLTSKGHTIMINRQCLKIRGNDFELSCDHEHGLYVLKFSTSGVQNCSSAQTNSNLWHQRLGHLGRDGLRQLKLPVAEELCRPCVEGKTTRQPFYKNEKRSRKIGELVYSDICGPINPPTFDGHRYFQVILDDCSHFVLVRLLKNKSEAEEHLRTFIRETETQFDVKIKRLRLDNGGEFSSSSFKKFAQEKGLKLEYTMPYSSQMNGKAERMNRTLLNMIRVKIIDAGIPKKLWGEALKCSVYELNRSPTSTLEKGQTPSLLWNGYSELSKLRVFGCQAWYSQLPRRSKLDPRANSAMMIGYCGGGYRLWIRDDEKIIRSRDVVFQENIMVYKVLNSEQVFDHEDTSVKNQERNIEETSPSPDPKKTPTKDEKQPNGATGNVKPVDSNILPKRDVKKPAHLKDYHLYQAFCYLVTGEEPSTYEEASQNHEWKSAIDRELESHQKLQTWTPENLPDGEVPIDTRWIFKNKEDGTKKARLVARGFQEPFEEGGEFAYAPVCRMQTVRILLSIAAQNDWPIKQFDVPTAFLNGFLDHDVYIKKPQGLEC</sequence>
<dbReference type="InterPro" id="IPR025724">
    <property type="entry name" value="GAG-pre-integrase_dom"/>
</dbReference>
<feature type="compositionally biased region" description="Basic and acidic residues" evidence="5">
    <location>
        <begin position="713"/>
        <end position="724"/>
    </location>
</feature>
<feature type="domain" description="CCHC-type" evidence="6">
    <location>
        <begin position="208"/>
        <end position="223"/>
    </location>
</feature>
<dbReference type="InterPro" id="IPR001584">
    <property type="entry name" value="Integrase_cat-core"/>
</dbReference>
<keyword evidence="3" id="KW-0378">Hydrolase</keyword>
<dbReference type="AlphaFoldDB" id="A0A0A9ZBW6"/>
<reference evidence="8" key="1">
    <citation type="journal article" date="2014" name="PLoS ONE">
        <title>Transcriptome-Based Identification of ABC Transporters in the Western Tarnished Plant Bug Lygus hesperus.</title>
        <authorList>
            <person name="Hull J.J."/>
            <person name="Chaney K."/>
            <person name="Geib S.M."/>
            <person name="Fabrick J.A."/>
            <person name="Brent C.S."/>
            <person name="Walsh D."/>
            <person name="Lavine L.C."/>
        </authorList>
    </citation>
    <scope>NUCLEOTIDE SEQUENCE</scope>
</reference>
<dbReference type="InterPro" id="IPR039537">
    <property type="entry name" value="Retrotran_Ty1/copia-like"/>
</dbReference>
<dbReference type="Pfam" id="PF13976">
    <property type="entry name" value="gag_pre-integrs"/>
    <property type="match status" value="1"/>
</dbReference>
<dbReference type="InterPro" id="IPR001878">
    <property type="entry name" value="Znf_CCHC"/>
</dbReference>
<dbReference type="InterPro" id="IPR054722">
    <property type="entry name" value="PolX-like_BBD"/>
</dbReference>
<dbReference type="Pfam" id="PF25597">
    <property type="entry name" value="SH3_retrovirus"/>
    <property type="match status" value="1"/>
</dbReference>
<keyword evidence="2" id="KW-0479">Metal-binding</keyword>
<name>A0A0A9ZBW6_LYGHE</name>
<dbReference type="InterPro" id="IPR036397">
    <property type="entry name" value="RNaseH_sf"/>
</dbReference>
<evidence type="ECO:0000256" key="3">
    <source>
        <dbReference type="ARBA" id="ARBA00022801"/>
    </source>
</evidence>
<dbReference type="Gene3D" id="3.30.420.10">
    <property type="entry name" value="Ribonuclease H-like superfamily/Ribonuclease H"/>
    <property type="match status" value="1"/>
</dbReference>
<dbReference type="InterPro" id="IPR012337">
    <property type="entry name" value="RNaseH-like_sf"/>
</dbReference>